<name>A0A2T4A1A0_TRIHA</name>
<proteinExistence type="predicted"/>
<dbReference type="GeneID" id="36633205"/>
<feature type="compositionally biased region" description="Polar residues" evidence="1">
    <location>
        <begin position="22"/>
        <end position="34"/>
    </location>
</feature>
<keyword evidence="3" id="KW-1185">Reference proteome</keyword>
<dbReference type="Proteomes" id="UP000241690">
    <property type="component" value="Unassembled WGS sequence"/>
</dbReference>
<protein>
    <submittedName>
        <fullName evidence="2">Uncharacterized protein</fullName>
    </submittedName>
</protein>
<gene>
    <name evidence="2" type="ORF">M431DRAFT_94800</name>
</gene>
<dbReference type="EMBL" id="KZ679687">
    <property type="protein sequence ID" value="PTB50753.1"/>
    <property type="molecule type" value="Genomic_DNA"/>
</dbReference>
<accession>A0A2T4A1A0</accession>
<dbReference type="RefSeq" id="XP_024770430.1">
    <property type="nucleotide sequence ID" value="XM_024924622.1"/>
</dbReference>
<organism evidence="2 3">
    <name type="scientific">Trichoderma harzianum CBS 226.95</name>
    <dbReference type="NCBI Taxonomy" id="983964"/>
    <lineage>
        <taxon>Eukaryota</taxon>
        <taxon>Fungi</taxon>
        <taxon>Dikarya</taxon>
        <taxon>Ascomycota</taxon>
        <taxon>Pezizomycotina</taxon>
        <taxon>Sordariomycetes</taxon>
        <taxon>Hypocreomycetidae</taxon>
        <taxon>Hypocreales</taxon>
        <taxon>Hypocreaceae</taxon>
        <taxon>Trichoderma</taxon>
    </lineage>
</organism>
<sequence>MPLRLSSKKSTPVASKPEAMSSEVTLVSESNTMSEKGAAAGPSNKEKKMTWKEAQEACRKEQSWTILVSRLLIYPC</sequence>
<reference evidence="2 3" key="1">
    <citation type="submission" date="2016-07" db="EMBL/GenBank/DDBJ databases">
        <title>Multiple horizontal gene transfer events from other fungi enriched the ability of initially mycotrophic Trichoderma (Ascomycota) to feed on dead plant biomass.</title>
        <authorList>
            <consortium name="DOE Joint Genome Institute"/>
            <person name="Aerts A."/>
            <person name="Atanasova L."/>
            <person name="Chenthamara K."/>
            <person name="Zhang J."/>
            <person name="Grujic M."/>
            <person name="Henrissat B."/>
            <person name="Kuo A."/>
            <person name="Salamov A."/>
            <person name="Lipzen A."/>
            <person name="Labutti K."/>
            <person name="Barry K."/>
            <person name="Miao Y."/>
            <person name="Rahimi M.J."/>
            <person name="Shen Q."/>
            <person name="Grigoriev I.V."/>
            <person name="Kubicek C.P."/>
            <person name="Druzhinina I.S."/>
        </authorList>
    </citation>
    <scope>NUCLEOTIDE SEQUENCE [LARGE SCALE GENOMIC DNA]</scope>
    <source>
        <strain evidence="2 3">CBS 226.95</strain>
    </source>
</reference>
<evidence type="ECO:0000256" key="1">
    <source>
        <dbReference type="SAM" id="MobiDB-lite"/>
    </source>
</evidence>
<evidence type="ECO:0000313" key="3">
    <source>
        <dbReference type="Proteomes" id="UP000241690"/>
    </source>
</evidence>
<evidence type="ECO:0000313" key="2">
    <source>
        <dbReference type="EMBL" id="PTB50753.1"/>
    </source>
</evidence>
<feature type="region of interest" description="Disordered" evidence="1">
    <location>
        <begin position="1"/>
        <end position="48"/>
    </location>
</feature>
<dbReference type="AlphaFoldDB" id="A0A2T4A1A0"/>